<evidence type="ECO:0000256" key="2">
    <source>
        <dbReference type="SAM" id="Coils"/>
    </source>
</evidence>
<dbReference type="Pfam" id="PF04326">
    <property type="entry name" value="SLFN_AlbA_2"/>
    <property type="match status" value="1"/>
</dbReference>
<proteinExistence type="predicted"/>
<evidence type="ECO:0000256" key="1">
    <source>
        <dbReference type="PROSITE-ProRule" id="PRU00176"/>
    </source>
</evidence>
<dbReference type="Proteomes" id="UP000189705">
    <property type="component" value="Unplaced"/>
</dbReference>
<dbReference type="InterPro" id="IPR038461">
    <property type="entry name" value="Schlafen_AlbA_2_dom_sf"/>
</dbReference>
<keyword evidence="4" id="KW-1185">Reference proteome</keyword>
<protein>
    <submittedName>
        <fullName evidence="5">Schlafen-like protein 1</fullName>
    </submittedName>
</protein>
<reference evidence="5" key="1">
    <citation type="submission" date="2025-08" db="UniProtKB">
        <authorList>
            <consortium name="RefSeq"/>
        </authorList>
    </citation>
    <scope>IDENTIFICATION</scope>
</reference>
<feature type="coiled-coil region" evidence="2">
    <location>
        <begin position="294"/>
        <end position="328"/>
    </location>
</feature>
<dbReference type="GO" id="GO:0003723">
    <property type="term" value="F:RNA binding"/>
    <property type="evidence" value="ECO:0007669"/>
    <property type="project" value="UniProtKB-UniRule"/>
</dbReference>
<dbReference type="KEGG" id="asn:102376824"/>
<dbReference type="InParanoid" id="A0A1U8D7U5"/>
<dbReference type="GeneID" id="102376824"/>
<dbReference type="RefSeq" id="XP_014377337.1">
    <property type="nucleotide sequence ID" value="XM_014521851.1"/>
</dbReference>
<dbReference type="OrthoDB" id="10259112at2759"/>
<dbReference type="InterPro" id="IPR007421">
    <property type="entry name" value="Schlafen_AlbA_2_dom"/>
</dbReference>
<dbReference type="PANTHER" id="PTHR12155:SF29">
    <property type="entry name" value="SCHLAFEN-LIKE PROTEIN 1"/>
    <property type="match status" value="1"/>
</dbReference>
<keyword evidence="1" id="KW-0694">RNA-binding</keyword>
<dbReference type="AlphaFoldDB" id="A0A1U8D7U5"/>
<gene>
    <name evidence="5" type="primary">SLFNL1</name>
</gene>
<sequence>MDGLSEPPAEKPLAKECVEEPVEQGLLGRTRSYVLYIGNLNPKYSQEILRSMLKDILGTATITLQRHDIEVVKKPRQAYAFVQVTTEMDLECILKQLLVTSEMEQKLVKELVMKGKTLVVGDGRRGSASAKEEIVGQERLFYGAFMGSESRNVEFKRGSGEYLSGTLKYHVRKYACAFLNSEGGSLFVGVEDSGFVHGVRCGHKEEDRVRLLVDSILKGFKPQVFPDAYALTFIPVIKAEDTGIFLKVVRLSIHPPRPQGEVLLYETDQGEVYLRRDGSIQGPLSGSAIQEWCRQKWTAEVRKLEERIQTLVKENEKLQQQVNQEQSANPNSRFCTMV</sequence>
<dbReference type="Gene3D" id="3.30.950.30">
    <property type="entry name" value="Schlafen, AAA domain"/>
    <property type="match status" value="1"/>
</dbReference>
<evidence type="ECO:0000259" key="3">
    <source>
        <dbReference type="PROSITE" id="PS50102"/>
    </source>
</evidence>
<feature type="domain" description="RRM" evidence="3">
    <location>
        <begin position="33"/>
        <end position="125"/>
    </location>
</feature>
<name>A0A1U8D7U5_ALLSI</name>
<dbReference type="InterPro" id="IPR000504">
    <property type="entry name" value="RRM_dom"/>
</dbReference>
<evidence type="ECO:0000313" key="4">
    <source>
        <dbReference type="Proteomes" id="UP000189705"/>
    </source>
</evidence>
<dbReference type="STRING" id="38654.A0A1U8D7U5"/>
<dbReference type="CTD" id="200172"/>
<accession>A0A1U8D7U5</accession>
<evidence type="ECO:0000313" key="5">
    <source>
        <dbReference type="RefSeq" id="XP_014377337.1"/>
    </source>
</evidence>
<dbReference type="PROSITE" id="PS50102">
    <property type="entry name" value="RRM"/>
    <property type="match status" value="1"/>
</dbReference>
<dbReference type="PANTHER" id="PTHR12155">
    <property type="entry name" value="SCHLAFEN"/>
    <property type="match status" value="1"/>
</dbReference>
<organism evidence="4 5">
    <name type="scientific">Alligator sinensis</name>
    <name type="common">Chinese alligator</name>
    <dbReference type="NCBI Taxonomy" id="38654"/>
    <lineage>
        <taxon>Eukaryota</taxon>
        <taxon>Metazoa</taxon>
        <taxon>Chordata</taxon>
        <taxon>Craniata</taxon>
        <taxon>Vertebrata</taxon>
        <taxon>Euteleostomi</taxon>
        <taxon>Archelosauria</taxon>
        <taxon>Archosauria</taxon>
        <taxon>Crocodylia</taxon>
        <taxon>Alligatoridae</taxon>
        <taxon>Alligatorinae</taxon>
        <taxon>Alligator</taxon>
    </lineage>
</organism>
<dbReference type="InterPro" id="IPR029684">
    <property type="entry name" value="Schlafen"/>
</dbReference>
<keyword evidence="2" id="KW-0175">Coiled coil</keyword>